<dbReference type="VEuPathDB" id="TriTrypDB:Tc_MARK_4948"/>
<comment type="caution">
    <text evidence="2">The sequence shown here is derived from an EMBL/GenBank/DDBJ whole genome shotgun (WGS) entry which is preliminary data.</text>
</comment>
<evidence type="ECO:0000313" key="3">
    <source>
        <dbReference type="Proteomes" id="UP000246078"/>
    </source>
</evidence>
<feature type="domain" description="Retrotransposon hot spot protein,C-terminal" evidence="1">
    <location>
        <begin position="1"/>
        <end position="128"/>
    </location>
</feature>
<organism evidence="2 3">
    <name type="scientific">Trypanosoma cruzi</name>
    <dbReference type="NCBI Taxonomy" id="5693"/>
    <lineage>
        <taxon>Eukaryota</taxon>
        <taxon>Discoba</taxon>
        <taxon>Euglenozoa</taxon>
        <taxon>Kinetoplastea</taxon>
        <taxon>Metakinetoplastina</taxon>
        <taxon>Trypanosomatida</taxon>
        <taxon>Trypanosomatidae</taxon>
        <taxon>Trypanosoma</taxon>
        <taxon>Schizotrypanum</taxon>
    </lineage>
</organism>
<evidence type="ECO:0000259" key="1">
    <source>
        <dbReference type="Pfam" id="PF07999"/>
    </source>
</evidence>
<dbReference type="Proteomes" id="UP000246078">
    <property type="component" value="Unassembled WGS sequence"/>
</dbReference>
<protein>
    <submittedName>
        <fullName evidence="2">Putative retrotransposon hot spot protein</fullName>
    </submittedName>
</protein>
<dbReference type="EMBL" id="PRFC01000273">
    <property type="protein sequence ID" value="PWU94844.1"/>
    <property type="molecule type" value="Genomic_DNA"/>
</dbReference>
<name>A0A2V2VFC6_TRYCR</name>
<reference evidence="2 3" key="1">
    <citation type="journal article" date="2018" name="Microb. Genom.">
        <title>Expanding an expanded genome: long-read sequencing of Trypanosoma cruzi.</title>
        <authorList>
            <person name="Berna L."/>
            <person name="Rodriguez M."/>
            <person name="Chiribao M.L."/>
            <person name="Parodi-Talice A."/>
            <person name="Pita S."/>
            <person name="Rijo G."/>
            <person name="Alvarez-Valin F."/>
            <person name="Robello C."/>
        </authorList>
    </citation>
    <scope>NUCLEOTIDE SEQUENCE [LARGE SCALE GENOMIC DNA]</scope>
    <source>
        <strain evidence="2 3">TCC</strain>
    </source>
</reference>
<proteinExistence type="predicted"/>
<dbReference type="AlphaFoldDB" id="A0A2V2VFC6"/>
<dbReference type="InterPro" id="IPR046836">
    <property type="entry name" value="RHS_C"/>
</dbReference>
<evidence type="ECO:0000313" key="2">
    <source>
        <dbReference type="EMBL" id="PWU94844.1"/>
    </source>
</evidence>
<accession>A0A2V2VFC6</accession>
<dbReference type="VEuPathDB" id="TriTrypDB:C3747_273g42"/>
<dbReference type="VEuPathDB" id="TriTrypDB:TcCL_Unassigned02021"/>
<dbReference type="Pfam" id="PF07999">
    <property type="entry name" value="RHSP"/>
    <property type="match status" value="1"/>
</dbReference>
<dbReference type="VEuPathDB" id="TriTrypDB:TCSYLVIO_001443"/>
<sequence length="171" mass="19293">MNCPDEMDVKAMCAWMERGLEPDKQAECWKKVKERMDKVGPIPRHIFDEKSYKDRLAAINGALLAIKLTDVGEYFTLRGGKLWYSEDPSHKLVKVVREITKKGAELFLNATISADIGFRIADRLEKKMGAKGSFVANIGIAWCSCFPSSGTIRFVRIHLWGVCHCIIKGTQ</sequence>
<gene>
    <name evidence="2" type="ORF">C3747_273g42</name>
</gene>